<keyword evidence="7 8" id="KW-0472">Membrane</keyword>
<dbReference type="Gene3D" id="6.10.250.2080">
    <property type="match status" value="1"/>
</dbReference>
<comment type="subcellular location">
    <subcellularLocation>
        <location evidence="1">Cell membrane</location>
        <topology evidence="1">Multi-pass membrane protein</topology>
    </subcellularLocation>
</comment>
<keyword evidence="6" id="KW-0843">Virulence</keyword>
<evidence type="ECO:0000256" key="3">
    <source>
        <dbReference type="ARBA" id="ARBA00022475"/>
    </source>
</evidence>
<dbReference type="GO" id="GO:0009306">
    <property type="term" value="P:protein secretion"/>
    <property type="evidence" value="ECO:0007669"/>
    <property type="project" value="InterPro"/>
</dbReference>
<name>A0A1X0WGQ7_9GAMM</name>
<dbReference type="InterPro" id="IPR006135">
    <property type="entry name" value="T3SS_substrate_exporter"/>
</dbReference>
<dbReference type="AlphaFoldDB" id="A0A1X0WGQ7"/>
<dbReference type="GO" id="GO:0005886">
    <property type="term" value="C:plasma membrane"/>
    <property type="evidence" value="ECO:0007669"/>
    <property type="project" value="UniProtKB-SubCell"/>
</dbReference>
<dbReference type="NCBIfam" id="NF006017">
    <property type="entry name" value="PRK08156.1"/>
    <property type="match status" value="1"/>
</dbReference>
<dbReference type="InterPro" id="IPR029025">
    <property type="entry name" value="T3SS_substrate_exporter_C"/>
</dbReference>
<evidence type="ECO:0000313" key="9">
    <source>
        <dbReference type="EMBL" id="ORJ25891.1"/>
    </source>
</evidence>
<evidence type="ECO:0000256" key="2">
    <source>
        <dbReference type="ARBA" id="ARBA00010690"/>
    </source>
</evidence>
<dbReference type="RefSeq" id="WP_017494063.1">
    <property type="nucleotide sequence ID" value="NZ_CP049603.1"/>
</dbReference>
<dbReference type="Gene3D" id="3.40.1690.10">
    <property type="entry name" value="secretion proteins EscU"/>
    <property type="match status" value="1"/>
</dbReference>
<evidence type="ECO:0000256" key="6">
    <source>
        <dbReference type="ARBA" id="ARBA00023026"/>
    </source>
</evidence>
<dbReference type="InterPro" id="IPR006307">
    <property type="entry name" value="BsaZ-like"/>
</dbReference>
<protein>
    <submittedName>
        <fullName evidence="9">EscU/YscU/HrcU family type III secretion system export apparatus switch protein</fullName>
    </submittedName>
</protein>
<proteinExistence type="inferred from homology"/>
<evidence type="ECO:0000256" key="5">
    <source>
        <dbReference type="ARBA" id="ARBA00022989"/>
    </source>
</evidence>
<evidence type="ECO:0000313" key="10">
    <source>
        <dbReference type="Proteomes" id="UP000192536"/>
    </source>
</evidence>
<dbReference type="NCBIfam" id="TIGR01404">
    <property type="entry name" value="FlhB_rel_III"/>
    <property type="match status" value="1"/>
</dbReference>
<dbReference type="STRING" id="1646377.BS640_08355"/>
<keyword evidence="3" id="KW-1003">Cell membrane</keyword>
<dbReference type="PANTHER" id="PTHR30531:SF14">
    <property type="entry name" value="SURFACE PRESENTATION OF ANTIGENS PROTEIN SPAS"/>
    <property type="match status" value="1"/>
</dbReference>
<dbReference type="SUPFAM" id="SSF160544">
    <property type="entry name" value="EscU C-terminal domain-like"/>
    <property type="match status" value="1"/>
</dbReference>
<evidence type="ECO:0000256" key="1">
    <source>
        <dbReference type="ARBA" id="ARBA00004651"/>
    </source>
</evidence>
<dbReference type="GeneID" id="93566448"/>
<feature type="transmembrane region" description="Helical" evidence="8">
    <location>
        <begin position="135"/>
        <end position="153"/>
    </location>
</feature>
<feature type="transmembrane region" description="Helical" evidence="8">
    <location>
        <begin position="74"/>
        <end position="99"/>
    </location>
</feature>
<evidence type="ECO:0000256" key="7">
    <source>
        <dbReference type="ARBA" id="ARBA00023136"/>
    </source>
</evidence>
<dbReference type="PANTHER" id="PTHR30531">
    <property type="entry name" value="FLAGELLAR BIOSYNTHETIC PROTEIN FLHB"/>
    <property type="match status" value="1"/>
</dbReference>
<dbReference type="Pfam" id="PF01312">
    <property type="entry name" value="Bac_export_2"/>
    <property type="match status" value="1"/>
</dbReference>
<feature type="transmembrane region" description="Helical" evidence="8">
    <location>
        <begin position="182"/>
        <end position="204"/>
    </location>
</feature>
<sequence length="369" mass="41843">MSLSKTEKPTQKKISDAVKKGQSFKSKDLVITCLILAGVNYIITLDFIKQMAGVWGMIIEDGFKQNIADYASSVFILALKIIIPFLLLCVFCTTLPSLLQTGFVLATKIFKLNFGALNPINGTKKLFSLRTVKDTVKAVLYLLVFIIIFMNLWSENKILFLLQRYGTPQQTLVIWGHLIQRMVTTCLLGMIIIMLLDAIAEYFLYIKDLKMDKQEVKRERIDQDGNPLIKSTRRSLHSEILDEQTKLDITNSKVIIANPTHIAIGIYFNADIVPIPFISVLETNQCALSVRRYAKKMGVPVLEDIALARRIYKSHSKYSFISVDELDAVLQILVWLEQVDNAWQEDQSSLISEASDEVNNKNGENERSL</sequence>
<comment type="similarity">
    <text evidence="2">Belongs to the type III secretion exporter family.</text>
</comment>
<keyword evidence="5 8" id="KW-1133">Transmembrane helix</keyword>
<gene>
    <name evidence="9" type="ORF">BS640_08355</name>
</gene>
<dbReference type="PRINTS" id="PR00950">
    <property type="entry name" value="TYPE3IMSPROT"/>
</dbReference>
<keyword evidence="10" id="KW-1185">Reference proteome</keyword>
<evidence type="ECO:0000256" key="8">
    <source>
        <dbReference type="SAM" id="Phobius"/>
    </source>
</evidence>
<comment type="caution">
    <text evidence="9">The sequence shown here is derived from an EMBL/GenBank/DDBJ whole genome shotgun (WGS) entry which is preliminary data.</text>
</comment>
<evidence type="ECO:0000256" key="4">
    <source>
        <dbReference type="ARBA" id="ARBA00022692"/>
    </source>
</evidence>
<reference evidence="9 10" key="1">
    <citation type="journal article" date="2017" name="Int. J. Syst. Evol. Microbiol.">
        <title>Rouxiella badensis sp. nov. and Rouxiella silvae sp. nov. isolated from peat bog soil in Germany and emendation of the genus description.</title>
        <authorList>
            <person name="Le Fleche-Mateos A."/>
            <person name="Kugler J.H."/>
            <person name="Hansen S.H."/>
            <person name="Syldatk C."/>
            <person name="Hausmann R."/>
            <person name="Lomprez F."/>
            <person name="Vandenbogaert M."/>
            <person name="Manuguerra J.C."/>
            <person name="Grimont P.A."/>
        </authorList>
    </citation>
    <scope>NUCLEOTIDE SEQUENCE [LARGE SCALE GENOMIC DNA]</scope>
    <source>
        <strain evidence="9 10">DSM 100043</strain>
    </source>
</reference>
<feature type="transmembrane region" description="Helical" evidence="8">
    <location>
        <begin position="29"/>
        <end position="48"/>
    </location>
</feature>
<accession>A0A1X0WGQ7</accession>
<dbReference type="EMBL" id="MRWE01000011">
    <property type="protein sequence ID" value="ORJ25891.1"/>
    <property type="molecule type" value="Genomic_DNA"/>
</dbReference>
<keyword evidence="4 8" id="KW-0812">Transmembrane</keyword>
<dbReference type="Proteomes" id="UP000192536">
    <property type="component" value="Unassembled WGS sequence"/>
</dbReference>
<organism evidence="9 10">
    <name type="scientific">Rouxiella badensis</name>
    <dbReference type="NCBI Taxonomy" id="1646377"/>
    <lineage>
        <taxon>Bacteria</taxon>
        <taxon>Pseudomonadati</taxon>
        <taxon>Pseudomonadota</taxon>
        <taxon>Gammaproteobacteria</taxon>
        <taxon>Enterobacterales</taxon>
        <taxon>Yersiniaceae</taxon>
        <taxon>Rouxiella</taxon>
    </lineage>
</organism>